<sequence length="357" mass="39570">MKFVRVFASLCVVAIATLTSASPATAPPPHNGCKNPTIRREWRTLSNSQKNNYLNAVKCLMRNDGRLNGTVTRYEDFLTTHQRLTSQIHFNGVFLPWHRLFVHTMEKILIEECGYRGAMPYWDMKRDAADFAASPVLNGPFSFGGNGAPNPDEVAPYYPSAGGPIMRGPFANEIIHIGVGTDTGPARRRIKRNIAQFFADMWLRPEREAQVLAETDFDSFSLILEGRVQLDFVLNSDQWGMHAGGHRAIGGDMVDAWTSPSDPLFYMHHSNLDRIWATWQKANPERQFLVGGPIKPRSPLLGPWPYPPPPGNVTLGYVMTLNGLGPDTAVGRVVDTMGKAPAGSPSGILCYQYDSLL</sequence>
<dbReference type="InterPro" id="IPR050316">
    <property type="entry name" value="Tyrosinase/Hemocyanin"/>
</dbReference>
<dbReference type="InterPro" id="IPR002227">
    <property type="entry name" value="Tyrosinase_Cu-bd"/>
</dbReference>
<dbReference type="GO" id="GO:0016491">
    <property type="term" value="F:oxidoreductase activity"/>
    <property type="evidence" value="ECO:0007669"/>
    <property type="project" value="InterPro"/>
</dbReference>
<dbReference type="EMBL" id="VXIS01000014">
    <property type="protein sequence ID" value="KAA8913483.1"/>
    <property type="molecule type" value="Genomic_DNA"/>
</dbReference>
<dbReference type="Gene3D" id="1.10.1280.10">
    <property type="entry name" value="Di-copper center containing domain from catechol oxidase"/>
    <property type="match status" value="1"/>
</dbReference>
<dbReference type="GO" id="GO:0046872">
    <property type="term" value="F:metal ion binding"/>
    <property type="evidence" value="ECO:0007669"/>
    <property type="project" value="UniProtKB-KW"/>
</dbReference>
<keyword evidence="3" id="KW-0732">Signal</keyword>
<dbReference type="SUPFAM" id="SSF48056">
    <property type="entry name" value="Di-copper centre-containing domain"/>
    <property type="match status" value="1"/>
</dbReference>
<dbReference type="PROSITE" id="PS00498">
    <property type="entry name" value="TYROSINASE_2"/>
    <property type="match status" value="1"/>
</dbReference>
<dbReference type="Pfam" id="PF00264">
    <property type="entry name" value="Tyrosinase"/>
    <property type="match status" value="1"/>
</dbReference>
<dbReference type="InterPro" id="IPR008922">
    <property type="entry name" value="Di-copper_centre_dom_sf"/>
</dbReference>
<name>A0A5J5F932_9PEZI</name>
<dbReference type="Proteomes" id="UP000326924">
    <property type="component" value="Unassembled WGS sequence"/>
</dbReference>
<evidence type="ECO:0000259" key="5">
    <source>
        <dbReference type="PROSITE" id="PS00498"/>
    </source>
</evidence>
<dbReference type="PANTHER" id="PTHR11474">
    <property type="entry name" value="TYROSINASE FAMILY MEMBER"/>
    <property type="match status" value="1"/>
</dbReference>
<dbReference type="InParanoid" id="A0A5J5F932"/>
<reference evidence="6 7" key="1">
    <citation type="submission" date="2019-09" db="EMBL/GenBank/DDBJ databases">
        <title>Draft genome of the ectomycorrhizal ascomycete Sphaerosporella brunnea.</title>
        <authorList>
            <consortium name="DOE Joint Genome Institute"/>
            <person name="Benucci G.M."/>
            <person name="Marozzi G."/>
            <person name="Antonielli L."/>
            <person name="Sanchez S."/>
            <person name="Marco P."/>
            <person name="Wang X."/>
            <person name="Falini L.B."/>
            <person name="Barry K."/>
            <person name="Haridas S."/>
            <person name="Lipzen A."/>
            <person name="Labutti K."/>
            <person name="Grigoriev I.V."/>
            <person name="Murat C."/>
            <person name="Martin F."/>
            <person name="Albertini E."/>
            <person name="Donnini D."/>
            <person name="Bonito G."/>
        </authorList>
    </citation>
    <scope>NUCLEOTIDE SEQUENCE [LARGE SCALE GENOMIC DNA]</scope>
    <source>
        <strain evidence="6 7">Sb_GMNB300</strain>
    </source>
</reference>
<feature type="domain" description="Tyrosinase copper-binding" evidence="5">
    <location>
        <begin position="262"/>
        <end position="273"/>
    </location>
</feature>
<gene>
    <name evidence="6" type="ORF">FN846DRAFT_929282</name>
</gene>
<organism evidence="6 7">
    <name type="scientific">Sphaerosporella brunnea</name>
    <dbReference type="NCBI Taxonomy" id="1250544"/>
    <lineage>
        <taxon>Eukaryota</taxon>
        <taxon>Fungi</taxon>
        <taxon>Dikarya</taxon>
        <taxon>Ascomycota</taxon>
        <taxon>Pezizomycotina</taxon>
        <taxon>Pezizomycetes</taxon>
        <taxon>Pezizales</taxon>
        <taxon>Pyronemataceae</taxon>
        <taxon>Sphaerosporella</taxon>
    </lineage>
</organism>
<evidence type="ECO:0000313" key="6">
    <source>
        <dbReference type="EMBL" id="KAA8913483.1"/>
    </source>
</evidence>
<evidence type="ECO:0000259" key="4">
    <source>
        <dbReference type="PROSITE" id="PS00497"/>
    </source>
</evidence>
<accession>A0A5J5F932</accession>
<protein>
    <recommendedName>
        <fullName evidence="4 5">Tyrosinase copper-binding domain-containing protein</fullName>
    </recommendedName>
</protein>
<dbReference type="PRINTS" id="PR00092">
    <property type="entry name" value="TYROSINASE"/>
</dbReference>
<dbReference type="PROSITE" id="PS00497">
    <property type="entry name" value="TYROSINASE_1"/>
    <property type="match status" value="1"/>
</dbReference>
<evidence type="ECO:0000256" key="3">
    <source>
        <dbReference type="SAM" id="SignalP"/>
    </source>
</evidence>
<dbReference type="PANTHER" id="PTHR11474:SF126">
    <property type="entry name" value="TYROSINASE-LIKE PROTEIN TYR-1-RELATED"/>
    <property type="match status" value="1"/>
</dbReference>
<proteinExistence type="predicted"/>
<feature type="chain" id="PRO_5023918152" description="Tyrosinase copper-binding domain-containing protein" evidence="3">
    <location>
        <begin position="22"/>
        <end position="357"/>
    </location>
</feature>
<dbReference type="OrthoDB" id="6132182at2759"/>
<comment type="caution">
    <text evidence="6">The sequence shown here is derived from an EMBL/GenBank/DDBJ whole genome shotgun (WGS) entry which is preliminary data.</text>
</comment>
<feature type="signal peptide" evidence="3">
    <location>
        <begin position="1"/>
        <end position="21"/>
    </location>
</feature>
<keyword evidence="7" id="KW-1185">Reference proteome</keyword>
<keyword evidence="1" id="KW-0479">Metal-binding</keyword>
<evidence type="ECO:0000256" key="1">
    <source>
        <dbReference type="ARBA" id="ARBA00022723"/>
    </source>
</evidence>
<feature type="domain" description="Tyrosinase copper-binding" evidence="4">
    <location>
        <begin position="89"/>
        <end position="106"/>
    </location>
</feature>
<evidence type="ECO:0000313" key="7">
    <source>
        <dbReference type="Proteomes" id="UP000326924"/>
    </source>
</evidence>
<evidence type="ECO:0000256" key="2">
    <source>
        <dbReference type="ARBA" id="ARBA00023008"/>
    </source>
</evidence>
<dbReference type="AlphaFoldDB" id="A0A5J5F932"/>
<keyword evidence="2" id="KW-0186">Copper</keyword>